<feature type="region of interest" description="Disordered" evidence="1">
    <location>
        <begin position="1"/>
        <end position="34"/>
    </location>
</feature>
<sequence>MSGDSPRGIPPNSTALTSTSTHQDAVPPGRPDSPVMIIDPETIAFVRLYTTVGDEVIYGNLIFSRDHDPFANVAIPQDVAETVASRFNDAEIEENPRESDAISVEPLSVRPPSSCTTESPHVRLTPPTSQSAGSSQAGESADKPGDIPTIIQDSLLVAFSHEDLSNFRRYFYIPSFRRGSGFRTAS</sequence>
<evidence type="ECO:0000313" key="3">
    <source>
        <dbReference type="Proteomes" id="UP001454036"/>
    </source>
</evidence>
<reference evidence="2 3" key="1">
    <citation type="submission" date="2024-01" db="EMBL/GenBank/DDBJ databases">
        <title>The complete chloroplast genome sequence of Lithospermum erythrorhizon: insights into the phylogenetic relationship among Boraginaceae species and the maternal lineages of purple gromwells.</title>
        <authorList>
            <person name="Okada T."/>
            <person name="Watanabe K."/>
        </authorList>
    </citation>
    <scope>NUCLEOTIDE SEQUENCE [LARGE SCALE GENOMIC DNA]</scope>
</reference>
<proteinExistence type="predicted"/>
<organism evidence="2 3">
    <name type="scientific">Lithospermum erythrorhizon</name>
    <name type="common">Purple gromwell</name>
    <name type="synonym">Lithospermum officinale var. erythrorhizon</name>
    <dbReference type="NCBI Taxonomy" id="34254"/>
    <lineage>
        <taxon>Eukaryota</taxon>
        <taxon>Viridiplantae</taxon>
        <taxon>Streptophyta</taxon>
        <taxon>Embryophyta</taxon>
        <taxon>Tracheophyta</taxon>
        <taxon>Spermatophyta</taxon>
        <taxon>Magnoliopsida</taxon>
        <taxon>eudicotyledons</taxon>
        <taxon>Gunneridae</taxon>
        <taxon>Pentapetalae</taxon>
        <taxon>asterids</taxon>
        <taxon>lamiids</taxon>
        <taxon>Boraginales</taxon>
        <taxon>Boraginaceae</taxon>
        <taxon>Boraginoideae</taxon>
        <taxon>Lithospermeae</taxon>
        <taxon>Lithospermum</taxon>
    </lineage>
</organism>
<evidence type="ECO:0000313" key="2">
    <source>
        <dbReference type="EMBL" id="GAA0146338.1"/>
    </source>
</evidence>
<name>A0AAV3P539_LITER</name>
<dbReference type="EMBL" id="BAABME010000914">
    <property type="protein sequence ID" value="GAA0146338.1"/>
    <property type="molecule type" value="Genomic_DNA"/>
</dbReference>
<feature type="compositionally biased region" description="Low complexity" evidence="1">
    <location>
        <begin position="125"/>
        <end position="138"/>
    </location>
</feature>
<gene>
    <name evidence="2" type="ORF">LIER_06320</name>
</gene>
<feature type="region of interest" description="Disordered" evidence="1">
    <location>
        <begin position="90"/>
        <end position="146"/>
    </location>
</feature>
<protein>
    <submittedName>
        <fullName evidence="2">Uncharacterized protein</fullName>
    </submittedName>
</protein>
<keyword evidence="3" id="KW-1185">Reference proteome</keyword>
<dbReference type="AlphaFoldDB" id="A0AAV3P539"/>
<accession>A0AAV3P539</accession>
<dbReference type="Proteomes" id="UP001454036">
    <property type="component" value="Unassembled WGS sequence"/>
</dbReference>
<feature type="compositionally biased region" description="Polar residues" evidence="1">
    <location>
        <begin position="11"/>
        <end position="23"/>
    </location>
</feature>
<evidence type="ECO:0000256" key="1">
    <source>
        <dbReference type="SAM" id="MobiDB-lite"/>
    </source>
</evidence>
<comment type="caution">
    <text evidence="2">The sequence shown here is derived from an EMBL/GenBank/DDBJ whole genome shotgun (WGS) entry which is preliminary data.</text>
</comment>